<dbReference type="Proteomes" id="UP000230292">
    <property type="component" value="Unassembled WGS sequence"/>
</dbReference>
<dbReference type="SUPFAM" id="SSF82171">
    <property type="entry name" value="DPP6 N-terminal domain-like"/>
    <property type="match status" value="1"/>
</dbReference>
<evidence type="ECO:0000313" key="2">
    <source>
        <dbReference type="Proteomes" id="UP000230292"/>
    </source>
</evidence>
<proteinExistence type="predicted"/>
<feature type="non-terminal residue" evidence="1">
    <location>
        <position position="1"/>
    </location>
</feature>
<reference evidence="1 2" key="1">
    <citation type="submission" date="2017-09" db="EMBL/GenBank/DDBJ databases">
        <title>Depth-based differentiation of microbial function through sediment-hosted aquifers and enrichment of novel symbionts in the deep terrestrial subsurface.</title>
        <authorList>
            <person name="Probst A.J."/>
            <person name="Ladd B."/>
            <person name="Jarett J.K."/>
            <person name="Geller-Mcgrath D.E."/>
            <person name="Sieber C.M."/>
            <person name="Emerson J.B."/>
            <person name="Anantharaman K."/>
            <person name="Thomas B.C."/>
            <person name="Malmstrom R."/>
            <person name="Stieglmeier M."/>
            <person name="Klingl A."/>
            <person name="Woyke T."/>
            <person name="Ryan C.M."/>
            <person name="Banfield J.F."/>
        </authorList>
    </citation>
    <scope>NUCLEOTIDE SEQUENCE [LARGE SCALE GENOMIC DNA]</scope>
    <source>
        <strain evidence="1">CG15_BIG_FIL_POST_REV_8_21_14_020_45_12</strain>
    </source>
</reference>
<dbReference type="AlphaFoldDB" id="A0A2M7H5E2"/>
<comment type="caution">
    <text evidence="1">The sequence shown here is derived from an EMBL/GenBank/DDBJ whole genome shotgun (WGS) entry which is preliminary data.</text>
</comment>
<evidence type="ECO:0008006" key="3">
    <source>
        <dbReference type="Google" id="ProtNLM"/>
    </source>
</evidence>
<sequence>TDITAILISQSPRLDPLTNTGARNPSVSHSLGKLAYFSEDLTDPGIYVIPLSGINVNLFRSNPNLALKDTRVTKYSQGKSLEWSPDETELLLEGTNSIFYLVDLEKNTAQTTASPEELRKTWKNTILQKRLASMERLEVSADIKKLATSEESYWSPDGMKFLLTTPYLDKIRYKVYNMEKPLPVGEKTENLVMEVASTELQPKFSWYPDSFHFVVTEGNVMEDHKGVVSLIRIDGTNKTEIYSNTLFSDQAFSTKDGDKAVILTSFKSGSQTDLYTIGIR</sequence>
<organism evidence="1 2">
    <name type="scientific">Candidatus Kerfeldbacteria bacterium CG15_BIG_FIL_POST_REV_8_21_14_020_45_12</name>
    <dbReference type="NCBI Taxonomy" id="2014247"/>
    <lineage>
        <taxon>Bacteria</taxon>
        <taxon>Candidatus Kerfeldiibacteriota</taxon>
    </lineage>
</organism>
<name>A0A2M7H5E2_9BACT</name>
<gene>
    <name evidence="1" type="ORF">COW24_00120</name>
</gene>
<protein>
    <recommendedName>
        <fullName evidence="3">S9 family peptidase</fullName>
    </recommendedName>
</protein>
<evidence type="ECO:0000313" key="1">
    <source>
        <dbReference type="EMBL" id="PIW37444.1"/>
    </source>
</evidence>
<accession>A0A2M7H5E2</accession>
<dbReference type="EMBL" id="PFGC01000003">
    <property type="protein sequence ID" value="PIW37444.1"/>
    <property type="molecule type" value="Genomic_DNA"/>
</dbReference>